<name>A0ACC1D729_9NEOP</name>
<evidence type="ECO:0000313" key="1">
    <source>
        <dbReference type="EMBL" id="KAJ0179764.1"/>
    </source>
</evidence>
<gene>
    <name evidence="1" type="ORF">K1T71_004355</name>
</gene>
<keyword evidence="2" id="KW-1185">Reference proteome</keyword>
<comment type="caution">
    <text evidence="1">The sequence shown here is derived from an EMBL/GenBank/DDBJ whole genome shotgun (WGS) entry which is preliminary data.</text>
</comment>
<evidence type="ECO:0000313" key="2">
    <source>
        <dbReference type="Proteomes" id="UP000824533"/>
    </source>
</evidence>
<accession>A0ACC1D729</accession>
<dbReference type="Proteomes" id="UP000824533">
    <property type="component" value="Linkage Group LG07"/>
</dbReference>
<reference evidence="1 2" key="1">
    <citation type="journal article" date="2021" name="Front. Genet.">
        <title>Chromosome-Level Genome Assembly Reveals Significant Gene Expansion in the Toll and IMD Signaling Pathways of Dendrolimus kikuchii.</title>
        <authorList>
            <person name="Zhou J."/>
            <person name="Wu P."/>
            <person name="Xiong Z."/>
            <person name="Liu N."/>
            <person name="Zhao N."/>
            <person name="Ji M."/>
            <person name="Qiu Y."/>
            <person name="Yang B."/>
        </authorList>
    </citation>
    <scope>NUCLEOTIDE SEQUENCE [LARGE SCALE GENOMIC DNA]</scope>
    <source>
        <strain evidence="1">Ann1</strain>
    </source>
</reference>
<dbReference type="EMBL" id="CM034393">
    <property type="protein sequence ID" value="KAJ0179764.1"/>
    <property type="molecule type" value="Genomic_DNA"/>
</dbReference>
<sequence length="1817" mass="205152">MEESIPTGKVTRLRRRLSVEAEDAKSPSTPSTPTKKRGGRLAIKPQLELIDENAHENIPKRATRKSIAKEIELVEDKVLTPSRRSARIKSNTSIVSETPLGLDSPRARRATRRSSQVGSDAETPLTPARQTRRTRKDSSSSIDKPIDNIAIKTIDNIIIEEQDTNNEGEENNEKKYRKSPRLSGNNKTSKLKVIDTSDETQNDKVTTSNDSETKRNANNQSLIDNTPVLSVKDTINSTEAEPTTDLTLQDKNEISASSLNVSNDEKENLSVSSSNLLKTMNTDPKKIREFFNKSTPNLIEPSKFKSKRHRTKSFTTNTGSFDNETYFLSDNETAKKKIKNKMIDLNFNKSSGDGTKPFISQKQYDHKEIIPDTRQDHKSFVISMTDEVKKSDVEENNKTSHNKEHSPQCHTELPTTKLLLQHEPSDFQISVVLESDSNSSTDKKDAYQHLHSEDQCVPVVDTKANTSCEPMDIDETIPGNISIHDSSENSGPSETIAHATNKFKKKSLSGAQNTIEEINSSRHKTSLNIALEDKHILEKEKENTVNIVENRKKSKRNSSMLENQGDFSKESNRSRRNSSGNVLLRDTEQSNDEPNKSLRKYSLSDSFVNHTDSNNSSKKSKKKSSFLMETEDDIVNNDDFDSKNSLSTYTNKTTEIFTNAEDIINKSKRKSSIDIHSNDTDVTNKSHKRKSSISITTQDHVEDTKDHDDPETTSTQMILSEYSLNEKHIRSKKKSFGETSALIANADESCKIYIKEKSISQIETINSLDKSNNGNKSTLILSQIKDVSHETSNFSKSPKLHKKNLMAKSLDNLNITKDKDYDKKNVSINCLTTSTPLQQKPLKKLGLLVDTSNISLKDKKKEKNSITDIMKDKSSDKTFNGTSDDDESNTEVNSSADGNNMIVDEAEEASDDYESGDSRDDEEREYEEDNEITEKGETLDSEEDYSDDTDYEKDSFVVSSDEEDNDLLSGSGDDLSMSNNELTMSKKSKNKYNDRKSKEQKKASKEMYDARHKLDESDKTMSKNKKSKRQRIDSSLITTDDEGPTTQIKKNKRMRIDSSHDASNIESGLNTSVSKKKNKKTSKSFCNENTLNEQEITIYEPNETERDPLLVCVKKEPKTPQKDPEISNVCITIMQDVEEVQVDENHSIVGKDETSDPLQATMMAENNDDSSLSENPEIMENYDSLLNNLSSVKSKQVKTMDISLNIEKKSKKNVKAPIFDELNLTQIESKKNKNIDTTEPIKGSKPKSKVVQTIASDTESSSNSIDMKLLFSEDSNDYVVNTDAPKVKEKNSDIPQDFIPLKKSDGATNISLVKDAKETENVCFFIDTKGTHEESEIAVNTSKDSSKKKNHEKNITIDSGVIENGSVKTLYTSDKNKKKPKLSLSYDTNNYAENADSSNEVPLEVSFTKKKKKGKYNLDNSKTKIEEVDIATMVDEVPIEKCLGIEGTKKKKKSKEALNIQENAIEQQQVTEENADLSSEGPIEVSFTKKKKKTKHGADNSKSKIEEEHRVIEDIPLHKTDKKKGSKDSHHTDSDVHNVEDVPPIPMEQKRKKKSKNSSNDSIMINQKQENVSEETINFNNEDIIPTSKKRKRKSSANITEIASFEDAAIVVEESSTLEKTIGNKKKKRKITQTDEESAELQTKLEMTKNKKRKNANKDDAAQRAKVQKQKSTEIHVPRLPETIISQLSDKPKTQMEKKKYAISTTPFVIEEILKQPTKPSNYLEESVYLNESPKAKKQKYSFKNVKVLPFVPTATTSYKGYTTDFKVKVLEEDTNFIAQAAPSHNFKQNFLQNNRNKKLGTLEKYKKFRNEKMWKF</sequence>
<protein>
    <submittedName>
        <fullName evidence="1">Uncharacterized protein</fullName>
    </submittedName>
</protein>
<proteinExistence type="predicted"/>
<organism evidence="1 2">
    <name type="scientific">Dendrolimus kikuchii</name>
    <dbReference type="NCBI Taxonomy" id="765133"/>
    <lineage>
        <taxon>Eukaryota</taxon>
        <taxon>Metazoa</taxon>
        <taxon>Ecdysozoa</taxon>
        <taxon>Arthropoda</taxon>
        <taxon>Hexapoda</taxon>
        <taxon>Insecta</taxon>
        <taxon>Pterygota</taxon>
        <taxon>Neoptera</taxon>
        <taxon>Endopterygota</taxon>
        <taxon>Lepidoptera</taxon>
        <taxon>Glossata</taxon>
        <taxon>Ditrysia</taxon>
        <taxon>Bombycoidea</taxon>
        <taxon>Lasiocampidae</taxon>
        <taxon>Dendrolimus</taxon>
    </lineage>
</organism>